<evidence type="ECO:0000256" key="2">
    <source>
        <dbReference type="SAM" id="Phobius"/>
    </source>
</evidence>
<dbReference type="EMBL" id="NIZV01000063">
    <property type="protein sequence ID" value="RSM13470.1"/>
    <property type="molecule type" value="Genomic_DNA"/>
</dbReference>
<feature type="region of interest" description="Disordered" evidence="1">
    <location>
        <begin position="131"/>
        <end position="157"/>
    </location>
</feature>
<keyword evidence="2" id="KW-0472">Membrane</keyword>
<dbReference type="AlphaFoldDB" id="A0A428UGR6"/>
<feature type="compositionally biased region" description="Polar residues" evidence="1">
    <location>
        <begin position="132"/>
        <end position="146"/>
    </location>
</feature>
<evidence type="ECO:0000256" key="1">
    <source>
        <dbReference type="SAM" id="MobiDB-lite"/>
    </source>
</evidence>
<comment type="caution">
    <text evidence="3">The sequence shown here is derived from an EMBL/GenBank/DDBJ whole genome shotgun (WGS) entry which is preliminary data.</text>
</comment>
<keyword evidence="4" id="KW-1185">Reference proteome</keyword>
<evidence type="ECO:0000313" key="4">
    <source>
        <dbReference type="Proteomes" id="UP000288429"/>
    </source>
</evidence>
<organism evidence="3 4">
    <name type="scientific">Fusarium ambrosium</name>
    <dbReference type="NCBI Taxonomy" id="131363"/>
    <lineage>
        <taxon>Eukaryota</taxon>
        <taxon>Fungi</taxon>
        <taxon>Dikarya</taxon>
        <taxon>Ascomycota</taxon>
        <taxon>Pezizomycotina</taxon>
        <taxon>Sordariomycetes</taxon>
        <taxon>Hypocreomycetidae</taxon>
        <taxon>Hypocreales</taxon>
        <taxon>Nectriaceae</taxon>
        <taxon>Fusarium</taxon>
        <taxon>Fusarium solani species complex</taxon>
    </lineage>
</organism>
<feature type="transmembrane region" description="Helical" evidence="2">
    <location>
        <begin position="100"/>
        <end position="122"/>
    </location>
</feature>
<gene>
    <name evidence="3" type="ORF">CDV31_005890</name>
</gene>
<name>A0A428UGR6_9HYPO</name>
<protein>
    <submittedName>
        <fullName evidence="3">Uncharacterized protein</fullName>
    </submittedName>
</protein>
<dbReference type="Proteomes" id="UP000288429">
    <property type="component" value="Unassembled WGS sequence"/>
</dbReference>
<keyword evidence="2" id="KW-0812">Transmembrane</keyword>
<accession>A0A428UGR6</accession>
<evidence type="ECO:0000313" key="3">
    <source>
        <dbReference type="EMBL" id="RSM13470.1"/>
    </source>
</evidence>
<reference evidence="3 4" key="1">
    <citation type="submission" date="2017-06" db="EMBL/GenBank/DDBJ databases">
        <title>Cmopartive genomic analysis of Ambrosia Fusariam Clade fungi.</title>
        <authorList>
            <person name="Stajich J.E."/>
            <person name="Carrillo J."/>
            <person name="Kijimoto T."/>
            <person name="Eskalen A."/>
            <person name="O'Donnell K."/>
            <person name="Kasson M."/>
        </authorList>
    </citation>
    <scope>NUCLEOTIDE SEQUENCE [LARGE SCALE GENOMIC DNA]</scope>
    <source>
        <strain evidence="3 4">NRRL 20438</strain>
    </source>
</reference>
<sequence length="157" mass="17851">MKVARPEQMVNISMAEDPKLRTGVRADRSPGRPDSTCVSLSSPRFPIWEGQCCYVMIVDLCVRLSWLPGQLITKCRHTWRPDFADLVPGLVHWAWARNEIFVLFREAAAALLSLVIGFFFPLHDQLERNAKNSRPAQSQGLRNNFTEARAAESPERD</sequence>
<proteinExistence type="predicted"/>
<keyword evidence="2" id="KW-1133">Transmembrane helix</keyword>